<organism evidence="1">
    <name type="scientific">bioreactor metagenome</name>
    <dbReference type="NCBI Taxonomy" id="1076179"/>
    <lineage>
        <taxon>unclassified sequences</taxon>
        <taxon>metagenomes</taxon>
        <taxon>ecological metagenomes</taxon>
    </lineage>
</organism>
<dbReference type="EMBL" id="VSSQ01027821">
    <property type="protein sequence ID" value="MPM77255.1"/>
    <property type="molecule type" value="Genomic_DNA"/>
</dbReference>
<protein>
    <submittedName>
        <fullName evidence="1">Uncharacterized protein</fullName>
    </submittedName>
</protein>
<gene>
    <name evidence="1" type="ORF">SDC9_124255</name>
</gene>
<accession>A0A645CJZ0</accession>
<sequence length="44" mass="5313">MQQNTMYRVHLVVVKEKTLKMELEMHHQVVYAIPLLKMVGVYHF</sequence>
<name>A0A645CJZ0_9ZZZZ</name>
<proteinExistence type="predicted"/>
<comment type="caution">
    <text evidence="1">The sequence shown here is derived from an EMBL/GenBank/DDBJ whole genome shotgun (WGS) entry which is preliminary data.</text>
</comment>
<evidence type="ECO:0000313" key="1">
    <source>
        <dbReference type="EMBL" id="MPM77255.1"/>
    </source>
</evidence>
<dbReference type="AlphaFoldDB" id="A0A645CJZ0"/>
<reference evidence="1" key="1">
    <citation type="submission" date="2019-08" db="EMBL/GenBank/DDBJ databases">
        <authorList>
            <person name="Kucharzyk K."/>
            <person name="Murdoch R.W."/>
            <person name="Higgins S."/>
            <person name="Loffler F."/>
        </authorList>
    </citation>
    <scope>NUCLEOTIDE SEQUENCE</scope>
</reference>